<feature type="domain" description="Cytochrome c" evidence="8">
    <location>
        <begin position="187"/>
        <end position="275"/>
    </location>
</feature>
<evidence type="ECO:0000259" key="8">
    <source>
        <dbReference type="PROSITE" id="PS51007"/>
    </source>
</evidence>
<dbReference type="PANTHER" id="PTHR37823">
    <property type="entry name" value="CYTOCHROME C-553-LIKE"/>
    <property type="match status" value="1"/>
</dbReference>
<reference evidence="9 10" key="1">
    <citation type="submission" date="2016-11" db="EMBL/GenBank/DDBJ databases">
        <authorList>
            <person name="Jaros S."/>
            <person name="Januszkiewicz K."/>
            <person name="Wedrychowicz H."/>
        </authorList>
    </citation>
    <scope>NUCLEOTIDE SEQUENCE [LARGE SCALE GENOMIC DNA]</scope>
    <source>
        <strain evidence="9 10">GAS499</strain>
    </source>
</reference>
<keyword evidence="2 6" id="KW-0349">Heme</keyword>
<dbReference type="GO" id="GO:0046872">
    <property type="term" value="F:metal ion binding"/>
    <property type="evidence" value="ECO:0007669"/>
    <property type="project" value="UniProtKB-KW"/>
</dbReference>
<evidence type="ECO:0000313" key="9">
    <source>
        <dbReference type="EMBL" id="SHK26298.1"/>
    </source>
</evidence>
<evidence type="ECO:0000313" key="10">
    <source>
        <dbReference type="Proteomes" id="UP000189935"/>
    </source>
</evidence>
<organism evidence="9 10">
    <name type="scientific">Bradyrhizobium lablabi</name>
    <dbReference type="NCBI Taxonomy" id="722472"/>
    <lineage>
        <taxon>Bacteria</taxon>
        <taxon>Pseudomonadati</taxon>
        <taxon>Pseudomonadota</taxon>
        <taxon>Alphaproteobacteria</taxon>
        <taxon>Hyphomicrobiales</taxon>
        <taxon>Nitrobacteraceae</taxon>
        <taxon>Bradyrhizobium</taxon>
    </lineage>
</organism>
<feature type="chain" id="PRO_5009920490" evidence="7">
    <location>
        <begin position="28"/>
        <end position="289"/>
    </location>
</feature>
<dbReference type="SUPFAM" id="SSF46626">
    <property type="entry name" value="Cytochrome c"/>
    <property type="match status" value="1"/>
</dbReference>
<dbReference type="Pfam" id="PF00034">
    <property type="entry name" value="Cytochrom_C"/>
    <property type="match status" value="1"/>
</dbReference>
<evidence type="ECO:0000256" key="5">
    <source>
        <dbReference type="ARBA" id="ARBA00023004"/>
    </source>
</evidence>
<feature type="signal peptide" evidence="7">
    <location>
        <begin position="1"/>
        <end position="27"/>
    </location>
</feature>
<keyword evidence="3 6" id="KW-0479">Metal-binding</keyword>
<dbReference type="GO" id="GO:0009055">
    <property type="term" value="F:electron transfer activity"/>
    <property type="evidence" value="ECO:0007669"/>
    <property type="project" value="InterPro"/>
</dbReference>
<dbReference type="InterPro" id="IPR009056">
    <property type="entry name" value="Cyt_c-like_dom"/>
</dbReference>
<evidence type="ECO:0000256" key="6">
    <source>
        <dbReference type="PROSITE-ProRule" id="PRU00433"/>
    </source>
</evidence>
<dbReference type="PANTHER" id="PTHR37823:SF1">
    <property type="entry name" value="CYTOCHROME C-553-LIKE"/>
    <property type="match status" value="1"/>
</dbReference>
<dbReference type="GO" id="GO:0020037">
    <property type="term" value="F:heme binding"/>
    <property type="evidence" value="ECO:0007669"/>
    <property type="project" value="InterPro"/>
</dbReference>
<evidence type="ECO:0000256" key="7">
    <source>
        <dbReference type="SAM" id="SignalP"/>
    </source>
</evidence>
<gene>
    <name evidence="9" type="ORF">SAMN05444159_2853</name>
</gene>
<proteinExistence type="predicted"/>
<keyword evidence="1" id="KW-0813">Transport</keyword>
<sequence length="289" mass="31419">MPRTMIGLAVTLAFSLVAFTMPTSVWAAGPTLTVSADGGVHIFDRDALLARTDVVEITTSRDVAYRTPRTYRAVALAKLLEGVAIPPDAVVEATGQDGFVTQLPRDLVYANDGFVAYMAIEVADTPWPPIPGKDKSAGPFYIVWLGDQASSVPIMKWPYQVVSLSVQDAPAKRWPSLAVDPMLPALHPARDGQTIFVNKCFTCHTMNQAGSASAGPDLNLPMNPTEYFTENGLRALIRDPRSVRVWPEQRMPSFAEEDLSDEELGLILAYLSHMAGRKSRATEGGSSKR</sequence>
<evidence type="ECO:0000256" key="1">
    <source>
        <dbReference type="ARBA" id="ARBA00022448"/>
    </source>
</evidence>
<accession>A0A1M6R1S2</accession>
<name>A0A1M6R1S2_9BRAD</name>
<evidence type="ECO:0000256" key="4">
    <source>
        <dbReference type="ARBA" id="ARBA00022982"/>
    </source>
</evidence>
<dbReference type="EMBL" id="LT670844">
    <property type="protein sequence ID" value="SHK26298.1"/>
    <property type="molecule type" value="Genomic_DNA"/>
</dbReference>
<dbReference type="InterPro" id="IPR051811">
    <property type="entry name" value="Cytochrome_c550/c551-like"/>
</dbReference>
<keyword evidence="4" id="KW-0249">Electron transport</keyword>
<dbReference type="OrthoDB" id="5728201at2"/>
<dbReference type="PROSITE" id="PS51007">
    <property type="entry name" value="CYTC"/>
    <property type="match status" value="1"/>
</dbReference>
<dbReference type="Proteomes" id="UP000189935">
    <property type="component" value="Chromosome I"/>
</dbReference>
<evidence type="ECO:0000256" key="3">
    <source>
        <dbReference type="ARBA" id="ARBA00022723"/>
    </source>
</evidence>
<evidence type="ECO:0000256" key="2">
    <source>
        <dbReference type="ARBA" id="ARBA00022617"/>
    </source>
</evidence>
<protein>
    <submittedName>
        <fullName evidence="9">Cytochrome c, mono-and diheme variants</fullName>
    </submittedName>
</protein>
<dbReference type="AlphaFoldDB" id="A0A1M6R1S2"/>
<keyword evidence="5 6" id="KW-0408">Iron</keyword>
<dbReference type="InterPro" id="IPR036909">
    <property type="entry name" value="Cyt_c-like_dom_sf"/>
</dbReference>
<keyword evidence="7" id="KW-0732">Signal</keyword>
<dbReference type="Gene3D" id="1.10.760.10">
    <property type="entry name" value="Cytochrome c-like domain"/>
    <property type="match status" value="1"/>
</dbReference>